<dbReference type="FunFam" id="3.40.50.1820:FF:000299">
    <property type="entry name" value="Carboxylic ester hydrolase"/>
    <property type="match status" value="1"/>
</dbReference>
<keyword evidence="2 3" id="KW-0378">Hydrolase</keyword>
<sequence>MMLSLASALSALFFALALALPSTTNTALLPIASLPYGTFQGSYSHTYNITYFQRIPFAAPPVGPLRFRGPQPPSPIPSNSIYDSTRSFDMCPQRTVNGSEDCLYLGLYCRPWSPGQPLRPVVVVFYGGGFIQGSASFSLPPSAYPVLNVTEGEGMVFIYPNYRTNAFGFLAGKEVVADEGSDTNVGLLDQRAAIRWANLYAKEFGGDPERVSIWGQSAGGGSVVAQVIADQDYDGQKGGRFQRALASSPYWAKTYDAESPEAQWNYDTLVERAGCGGEKDTLGCLKKADVQVIRDASLGITTSHQYTTSSYTWGPVVDRRFLKKRLSEFKKGEGNAEVAFGMYNTHEGETFVPGGLGSEAGSGGFNGTDAGFDAWLAGFLPGLRKCERDAVRKYYPKTGSSENIEAYSGWRTAAGLIYRDTVLACPAYWMAGNAPDGSWLGEYAIAPAKHASDTYWWNQVNVAQQTDPFHYHGYTGAFASFFMTGDPNKLKLTNSSVPGVPALNSGKEFVINEQGFANTDIAQLSKRCNFWRKLASKIPI</sequence>
<reference evidence="5 6" key="1">
    <citation type="submission" date="2018-08" db="EMBL/GenBank/DDBJ databases">
        <title>Draft genome of the lignicolous fungus Coniochaeta pulveracea.</title>
        <authorList>
            <person name="Borstlap C.J."/>
            <person name="De Witt R.N."/>
            <person name="Botha A."/>
            <person name="Volschenk H."/>
        </authorList>
    </citation>
    <scope>NUCLEOTIDE SEQUENCE [LARGE SCALE GENOMIC DNA]</scope>
    <source>
        <strain evidence="5 6">CAB683</strain>
    </source>
</reference>
<dbReference type="InterPro" id="IPR002018">
    <property type="entry name" value="CarbesteraseB"/>
</dbReference>
<feature type="domain" description="Carboxylesterase type B" evidence="4">
    <location>
        <begin position="31"/>
        <end position="491"/>
    </location>
</feature>
<dbReference type="AlphaFoldDB" id="A0A420XWZ4"/>
<protein>
    <recommendedName>
        <fullName evidence="3">Carboxylic ester hydrolase</fullName>
        <ecNumber evidence="3">3.1.1.-</ecNumber>
    </recommendedName>
</protein>
<dbReference type="STRING" id="177199.A0A420XWZ4"/>
<dbReference type="InterPro" id="IPR029058">
    <property type="entry name" value="AB_hydrolase_fold"/>
</dbReference>
<dbReference type="EMBL" id="QVQW01000116">
    <property type="protein sequence ID" value="RKU40174.1"/>
    <property type="molecule type" value="Genomic_DNA"/>
</dbReference>
<dbReference type="InterPro" id="IPR019826">
    <property type="entry name" value="Carboxylesterase_B_AS"/>
</dbReference>
<evidence type="ECO:0000256" key="3">
    <source>
        <dbReference type="RuleBase" id="RU361235"/>
    </source>
</evidence>
<dbReference type="SUPFAM" id="SSF53474">
    <property type="entry name" value="alpha/beta-Hydrolases"/>
    <property type="match status" value="1"/>
</dbReference>
<dbReference type="InterPro" id="IPR050309">
    <property type="entry name" value="Type-B_Carboxylest/Lipase"/>
</dbReference>
<evidence type="ECO:0000313" key="6">
    <source>
        <dbReference type="Proteomes" id="UP000275385"/>
    </source>
</evidence>
<name>A0A420XWZ4_9PEZI</name>
<keyword evidence="6" id="KW-1185">Reference proteome</keyword>
<feature type="signal peptide" evidence="3">
    <location>
        <begin position="1"/>
        <end position="19"/>
    </location>
</feature>
<evidence type="ECO:0000256" key="1">
    <source>
        <dbReference type="ARBA" id="ARBA00005964"/>
    </source>
</evidence>
<dbReference type="Proteomes" id="UP000275385">
    <property type="component" value="Unassembled WGS sequence"/>
</dbReference>
<evidence type="ECO:0000313" key="5">
    <source>
        <dbReference type="EMBL" id="RKU40174.1"/>
    </source>
</evidence>
<accession>A0A420XWZ4</accession>
<organism evidence="5 6">
    <name type="scientific">Coniochaeta pulveracea</name>
    <dbReference type="NCBI Taxonomy" id="177199"/>
    <lineage>
        <taxon>Eukaryota</taxon>
        <taxon>Fungi</taxon>
        <taxon>Dikarya</taxon>
        <taxon>Ascomycota</taxon>
        <taxon>Pezizomycotina</taxon>
        <taxon>Sordariomycetes</taxon>
        <taxon>Sordariomycetidae</taxon>
        <taxon>Coniochaetales</taxon>
        <taxon>Coniochaetaceae</taxon>
        <taxon>Coniochaeta</taxon>
    </lineage>
</organism>
<dbReference type="EC" id="3.1.1.-" evidence="3"/>
<keyword evidence="3" id="KW-0732">Signal</keyword>
<gene>
    <name evidence="5" type="ORF">DL546_000609</name>
</gene>
<comment type="caution">
    <text evidence="5">The sequence shown here is derived from an EMBL/GenBank/DDBJ whole genome shotgun (WGS) entry which is preliminary data.</text>
</comment>
<evidence type="ECO:0000259" key="4">
    <source>
        <dbReference type="Pfam" id="PF00135"/>
    </source>
</evidence>
<dbReference type="OrthoDB" id="408631at2759"/>
<feature type="chain" id="PRO_5018816593" description="Carboxylic ester hydrolase" evidence="3">
    <location>
        <begin position="20"/>
        <end position="540"/>
    </location>
</feature>
<dbReference type="PROSITE" id="PS00122">
    <property type="entry name" value="CARBOXYLESTERASE_B_1"/>
    <property type="match status" value="1"/>
</dbReference>
<dbReference type="Pfam" id="PF00135">
    <property type="entry name" value="COesterase"/>
    <property type="match status" value="1"/>
</dbReference>
<dbReference type="GO" id="GO:0016787">
    <property type="term" value="F:hydrolase activity"/>
    <property type="evidence" value="ECO:0007669"/>
    <property type="project" value="UniProtKB-KW"/>
</dbReference>
<dbReference type="PANTHER" id="PTHR11559">
    <property type="entry name" value="CARBOXYLESTERASE"/>
    <property type="match status" value="1"/>
</dbReference>
<evidence type="ECO:0000256" key="2">
    <source>
        <dbReference type="ARBA" id="ARBA00022801"/>
    </source>
</evidence>
<dbReference type="Gene3D" id="3.40.50.1820">
    <property type="entry name" value="alpha/beta hydrolase"/>
    <property type="match status" value="1"/>
</dbReference>
<proteinExistence type="inferred from homology"/>
<comment type="similarity">
    <text evidence="1 3">Belongs to the type-B carboxylesterase/lipase family.</text>
</comment>